<dbReference type="EMBL" id="CAIIXF020000009">
    <property type="protein sequence ID" value="CAH1795289.1"/>
    <property type="molecule type" value="Genomic_DNA"/>
</dbReference>
<reference evidence="1" key="1">
    <citation type="submission" date="2022-03" db="EMBL/GenBank/DDBJ databases">
        <authorList>
            <person name="Martin C."/>
        </authorList>
    </citation>
    <scope>NUCLEOTIDE SEQUENCE</scope>
</reference>
<dbReference type="Proteomes" id="UP000749559">
    <property type="component" value="Unassembled WGS sequence"/>
</dbReference>
<evidence type="ECO:0000313" key="2">
    <source>
        <dbReference type="Proteomes" id="UP000749559"/>
    </source>
</evidence>
<gene>
    <name evidence="1" type="ORF">OFUS_LOCUS19851</name>
</gene>
<dbReference type="AlphaFoldDB" id="A0A8S4PLV8"/>
<comment type="caution">
    <text evidence="1">The sequence shown here is derived from an EMBL/GenBank/DDBJ whole genome shotgun (WGS) entry which is preliminary data.</text>
</comment>
<protein>
    <submittedName>
        <fullName evidence="1">Uncharacterized protein</fullName>
    </submittedName>
</protein>
<keyword evidence="2" id="KW-1185">Reference proteome</keyword>
<name>A0A8S4PLV8_OWEFU</name>
<accession>A0A8S4PLV8</accession>
<evidence type="ECO:0000313" key="1">
    <source>
        <dbReference type="EMBL" id="CAH1795289.1"/>
    </source>
</evidence>
<sequence length="114" mass="12650">MFCDANGTVINALVEELNNQLDIKAIMEQFQKYLNPMGVSSGPLNLTSSVANMMHLVELFTQAGNMRIDDSLLSTFNVSNLQASINRVLSSLMDPECDHTSYNRCRVSARYSPS</sequence>
<organism evidence="1 2">
    <name type="scientific">Owenia fusiformis</name>
    <name type="common">Polychaete worm</name>
    <dbReference type="NCBI Taxonomy" id="6347"/>
    <lineage>
        <taxon>Eukaryota</taxon>
        <taxon>Metazoa</taxon>
        <taxon>Spiralia</taxon>
        <taxon>Lophotrochozoa</taxon>
        <taxon>Annelida</taxon>
        <taxon>Polychaeta</taxon>
        <taxon>Sedentaria</taxon>
        <taxon>Canalipalpata</taxon>
        <taxon>Sabellida</taxon>
        <taxon>Oweniida</taxon>
        <taxon>Oweniidae</taxon>
        <taxon>Owenia</taxon>
    </lineage>
</organism>
<proteinExistence type="predicted"/>